<dbReference type="AlphaFoldDB" id="Q30VR7"/>
<keyword evidence="3" id="KW-1185">Reference proteome</keyword>
<accession>Q30VR7</accession>
<proteinExistence type="predicted"/>
<keyword evidence="1" id="KW-0472">Membrane</keyword>
<dbReference type="STRING" id="207559.Dde_3436"/>
<protein>
    <submittedName>
        <fullName evidence="2">Uncharacterized protein</fullName>
    </submittedName>
</protein>
<name>Q30VR7_OLEA2</name>
<dbReference type="EMBL" id="CP000112">
    <property type="protein sequence ID" value="ABB40229.1"/>
    <property type="molecule type" value="Genomic_DNA"/>
</dbReference>
<evidence type="ECO:0000313" key="3">
    <source>
        <dbReference type="Proteomes" id="UP000002710"/>
    </source>
</evidence>
<keyword evidence="1" id="KW-0812">Transmembrane</keyword>
<dbReference type="Proteomes" id="UP000002710">
    <property type="component" value="Chromosome"/>
</dbReference>
<gene>
    <name evidence="2" type="ordered locus">Dde_3436</name>
</gene>
<keyword evidence="1" id="KW-1133">Transmembrane helix</keyword>
<reference evidence="2 3" key="1">
    <citation type="journal article" date="2011" name="J. Bacteriol.">
        <title>Complete genome sequence and updated annotation of Desulfovibrio alaskensis G20.</title>
        <authorList>
            <person name="Hauser L.J."/>
            <person name="Land M.L."/>
            <person name="Brown S.D."/>
            <person name="Larimer F."/>
            <person name="Keller K.L."/>
            <person name="Rapp-Giles B.J."/>
            <person name="Price M.N."/>
            <person name="Lin M."/>
            <person name="Bruce D.C."/>
            <person name="Detter J.C."/>
            <person name="Tapia R."/>
            <person name="Han C.S."/>
            <person name="Goodwin L.A."/>
            <person name="Cheng J.F."/>
            <person name="Pitluck S."/>
            <person name="Copeland A."/>
            <person name="Lucas S."/>
            <person name="Nolan M."/>
            <person name="Lapidus A.L."/>
            <person name="Palumbo A.V."/>
            <person name="Wall J.D."/>
        </authorList>
    </citation>
    <scope>NUCLEOTIDE SEQUENCE [LARGE SCALE GENOMIC DNA]</scope>
    <source>
        <strain evidence="3">ATCC BAA 1058 / DSM 17464 / G20</strain>
    </source>
</reference>
<evidence type="ECO:0000256" key="1">
    <source>
        <dbReference type="SAM" id="Phobius"/>
    </source>
</evidence>
<evidence type="ECO:0000313" key="2">
    <source>
        <dbReference type="EMBL" id="ABB40229.1"/>
    </source>
</evidence>
<dbReference type="KEGG" id="dde:Dde_3436"/>
<feature type="transmembrane region" description="Helical" evidence="1">
    <location>
        <begin position="43"/>
        <end position="64"/>
    </location>
</feature>
<sequence>MTTHDDALHTVEMKNTSCIQRYYEEPSSASAQVVVPAPGKSSLYAFLGGCLAGAAAAVTAAIVLDGEPVRRCTDAVDESNTDALEADAPAQI</sequence>
<dbReference type="HOGENOM" id="CLU_2408408_0_0_7"/>
<dbReference type="RefSeq" id="WP_011369144.1">
    <property type="nucleotide sequence ID" value="NC_007519.1"/>
</dbReference>
<organism evidence="2 3">
    <name type="scientific">Oleidesulfovibrio alaskensis (strain ATCC BAA-1058 / DSM 17464 / G20)</name>
    <name type="common">Desulfovibrio alaskensis</name>
    <dbReference type="NCBI Taxonomy" id="207559"/>
    <lineage>
        <taxon>Bacteria</taxon>
        <taxon>Pseudomonadati</taxon>
        <taxon>Thermodesulfobacteriota</taxon>
        <taxon>Desulfovibrionia</taxon>
        <taxon>Desulfovibrionales</taxon>
        <taxon>Desulfovibrionaceae</taxon>
        <taxon>Oleidesulfovibrio</taxon>
    </lineage>
</organism>